<comment type="caution">
    <text evidence="2">The sequence shown here is derived from an EMBL/GenBank/DDBJ whole genome shotgun (WGS) entry which is preliminary data.</text>
</comment>
<proteinExistence type="predicted"/>
<feature type="region of interest" description="Disordered" evidence="1">
    <location>
        <begin position="72"/>
        <end position="96"/>
    </location>
</feature>
<keyword evidence="3" id="KW-1185">Reference proteome</keyword>
<dbReference type="AlphaFoldDB" id="A0A369JLZ0"/>
<evidence type="ECO:0000313" key="3">
    <source>
        <dbReference type="Proteomes" id="UP000076154"/>
    </source>
</evidence>
<name>A0A369JLZ0_HYPMA</name>
<reference evidence="2" key="1">
    <citation type="submission" date="2018-04" db="EMBL/GenBank/DDBJ databases">
        <title>Whole genome sequencing of Hypsizygus marmoreus.</title>
        <authorList>
            <person name="Choi I.-G."/>
            <person name="Min B."/>
            <person name="Kim J.-G."/>
            <person name="Kim S."/>
            <person name="Oh Y.-L."/>
            <person name="Kong W.-S."/>
            <person name="Park H."/>
            <person name="Jeong J."/>
            <person name="Song E.-S."/>
        </authorList>
    </citation>
    <scope>NUCLEOTIDE SEQUENCE [LARGE SCALE GENOMIC DNA]</scope>
    <source>
        <strain evidence="2">51987-8</strain>
    </source>
</reference>
<dbReference type="EMBL" id="LUEZ02000068">
    <property type="protein sequence ID" value="RDB20424.1"/>
    <property type="molecule type" value="Genomic_DNA"/>
</dbReference>
<dbReference type="Proteomes" id="UP000076154">
    <property type="component" value="Unassembled WGS sequence"/>
</dbReference>
<evidence type="ECO:0000313" key="2">
    <source>
        <dbReference type="EMBL" id="RDB20424.1"/>
    </source>
</evidence>
<organism evidence="2 3">
    <name type="scientific">Hypsizygus marmoreus</name>
    <name type="common">White beech mushroom</name>
    <name type="synonym">Agaricus marmoreus</name>
    <dbReference type="NCBI Taxonomy" id="39966"/>
    <lineage>
        <taxon>Eukaryota</taxon>
        <taxon>Fungi</taxon>
        <taxon>Dikarya</taxon>
        <taxon>Basidiomycota</taxon>
        <taxon>Agaricomycotina</taxon>
        <taxon>Agaricomycetes</taxon>
        <taxon>Agaricomycetidae</taxon>
        <taxon>Agaricales</taxon>
        <taxon>Tricholomatineae</taxon>
        <taxon>Lyophyllaceae</taxon>
        <taxon>Hypsizygus</taxon>
    </lineage>
</organism>
<protein>
    <submittedName>
        <fullName evidence="2">Uncharacterized protein</fullName>
    </submittedName>
</protein>
<gene>
    <name evidence="2" type="ORF">Hypma_012513</name>
</gene>
<accession>A0A369JLZ0</accession>
<evidence type="ECO:0000256" key="1">
    <source>
        <dbReference type="SAM" id="MobiDB-lite"/>
    </source>
</evidence>
<sequence length="111" mass="12602">MDVECIQIRGGMSEREKVKVETQRCALYAASERILPQFVFSDAERENTEWHETKRYRVGPEMIDVQQAIAVPSSPRHHPSIRVFSAPTPRTTPFRSGRLQLATGTAEMATE</sequence>
<dbReference type="InParanoid" id="A0A369JLZ0"/>